<keyword evidence="1" id="KW-1185">Reference proteome</keyword>
<reference evidence="2" key="1">
    <citation type="submission" date="2017-02" db="UniProtKB">
        <authorList>
            <consortium name="WormBaseParasite"/>
        </authorList>
    </citation>
    <scope>IDENTIFICATION</scope>
</reference>
<dbReference type="AlphaFoldDB" id="A0A0R3RX62"/>
<organism evidence="1 2">
    <name type="scientific">Elaeophora elaphi</name>
    <dbReference type="NCBI Taxonomy" id="1147741"/>
    <lineage>
        <taxon>Eukaryota</taxon>
        <taxon>Metazoa</taxon>
        <taxon>Ecdysozoa</taxon>
        <taxon>Nematoda</taxon>
        <taxon>Chromadorea</taxon>
        <taxon>Rhabditida</taxon>
        <taxon>Spirurina</taxon>
        <taxon>Spiruromorpha</taxon>
        <taxon>Filarioidea</taxon>
        <taxon>Onchocercidae</taxon>
        <taxon>Elaeophora</taxon>
    </lineage>
</organism>
<name>A0A0R3RX62_9BILA</name>
<accession>A0A0R3RX62</accession>
<dbReference type="Proteomes" id="UP000050640">
    <property type="component" value="Unplaced"/>
</dbReference>
<protein>
    <submittedName>
        <fullName evidence="2">Uncharacterized protein</fullName>
    </submittedName>
</protein>
<evidence type="ECO:0000313" key="1">
    <source>
        <dbReference type="Proteomes" id="UP000050640"/>
    </source>
</evidence>
<dbReference type="WBParaSite" id="EEL_0000679901-mRNA-1">
    <property type="protein sequence ID" value="EEL_0000679901-mRNA-1"/>
    <property type="gene ID" value="EEL_0000679901"/>
</dbReference>
<proteinExistence type="predicted"/>
<sequence length="67" mass="7736">MLAILIAEKIFLSANQFEHKGPLKIENEKVELEEVNEEDDARVAEKHFIFSEQHEVFDIGPDVEVIN</sequence>
<evidence type="ECO:0000313" key="2">
    <source>
        <dbReference type="WBParaSite" id="EEL_0000679901-mRNA-1"/>
    </source>
</evidence>